<evidence type="ECO:0000256" key="1">
    <source>
        <dbReference type="ARBA" id="ARBA00022821"/>
    </source>
</evidence>
<comment type="caution">
    <text evidence="3">The sequence shown here is derived from an EMBL/GenBank/DDBJ whole genome shotgun (WGS) entry which is preliminary data.</text>
</comment>
<dbReference type="PANTHER" id="PTHR36766">
    <property type="entry name" value="PLANT BROAD-SPECTRUM MILDEW RESISTANCE PROTEIN RPW8"/>
    <property type="match status" value="1"/>
</dbReference>
<dbReference type="AlphaFoldDB" id="A0AAD7Q9B0"/>
<dbReference type="EMBL" id="JARAOO010000003">
    <property type="protein sequence ID" value="KAJ7976786.1"/>
    <property type="molecule type" value="Genomic_DNA"/>
</dbReference>
<dbReference type="Proteomes" id="UP001163823">
    <property type="component" value="Chromosome 3"/>
</dbReference>
<name>A0AAD7Q9B0_QUISA</name>
<dbReference type="Gene3D" id="3.40.50.300">
    <property type="entry name" value="P-loop containing nucleotide triphosphate hydrolases"/>
    <property type="match status" value="2"/>
</dbReference>
<dbReference type="KEGG" id="qsa:O6P43_006514"/>
<evidence type="ECO:0000259" key="2">
    <source>
        <dbReference type="Pfam" id="PF00931"/>
    </source>
</evidence>
<dbReference type="GO" id="GO:0043531">
    <property type="term" value="F:ADP binding"/>
    <property type="evidence" value="ECO:0007669"/>
    <property type="project" value="InterPro"/>
</dbReference>
<keyword evidence="4" id="KW-1185">Reference proteome</keyword>
<proteinExistence type="predicted"/>
<dbReference type="Pfam" id="PF00931">
    <property type="entry name" value="NB-ARC"/>
    <property type="match status" value="1"/>
</dbReference>
<feature type="domain" description="NB-ARC" evidence="2">
    <location>
        <begin position="17"/>
        <end position="92"/>
    </location>
</feature>
<organism evidence="3 4">
    <name type="scientific">Quillaja saponaria</name>
    <name type="common">Soap bark tree</name>
    <dbReference type="NCBI Taxonomy" id="32244"/>
    <lineage>
        <taxon>Eukaryota</taxon>
        <taxon>Viridiplantae</taxon>
        <taxon>Streptophyta</taxon>
        <taxon>Embryophyta</taxon>
        <taxon>Tracheophyta</taxon>
        <taxon>Spermatophyta</taxon>
        <taxon>Magnoliopsida</taxon>
        <taxon>eudicotyledons</taxon>
        <taxon>Gunneridae</taxon>
        <taxon>Pentapetalae</taxon>
        <taxon>rosids</taxon>
        <taxon>fabids</taxon>
        <taxon>Fabales</taxon>
        <taxon>Quillajaceae</taxon>
        <taxon>Quillaja</taxon>
    </lineage>
</organism>
<accession>A0AAD7Q9B0</accession>
<gene>
    <name evidence="3" type="ORF">O6P43_006514</name>
</gene>
<dbReference type="PANTHER" id="PTHR36766:SF61">
    <property type="entry name" value="NB-ARC DOMAIN DISEASE RESISTANCE PROTEIN"/>
    <property type="match status" value="1"/>
</dbReference>
<evidence type="ECO:0000313" key="4">
    <source>
        <dbReference type="Proteomes" id="UP001163823"/>
    </source>
</evidence>
<dbReference type="PRINTS" id="PR00364">
    <property type="entry name" value="DISEASERSIST"/>
</dbReference>
<dbReference type="GO" id="GO:0006952">
    <property type="term" value="P:defense response"/>
    <property type="evidence" value="ECO:0007669"/>
    <property type="project" value="UniProtKB-KW"/>
</dbReference>
<evidence type="ECO:0000313" key="3">
    <source>
        <dbReference type="EMBL" id="KAJ7976786.1"/>
    </source>
</evidence>
<dbReference type="InterPro" id="IPR042197">
    <property type="entry name" value="Apaf_helical"/>
</dbReference>
<reference evidence="3" key="1">
    <citation type="journal article" date="2023" name="Science">
        <title>Elucidation of the pathway for biosynthesis of saponin adjuvants from the soapbark tree.</title>
        <authorList>
            <person name="Reed J."/>
            <person name="Orme A."/>
            <person name="El-Demerdash A."/>
            <person name="Owen C."/>
            <person name="Martin L.B.B."/>
            <person name="Misra R.C."/>
            <person name="Kikuchi S."/>
            <person name="Rejzek M."/>
            <person name="Martin A.C."/>
            <person name="Harkess A."/>
            <person name="Leebens-Mack J."/>
            <person name="Louveau T."/>
            <person name="Stephenson M.J."/>
            <person name="Osbourn A."/>
        </authorList>
    </citation>
    <scope>NUCLEOTIDE SEQUENCE</scope>
    <source>
        <strain evidence="3">S10</strain>
    </source>
</reference>
<sequence length="319" mass="35298">MTHAFVNTSDVIGRDVDKEKIIEHLLMHPGDGEHYTSIVSVIPIVGIGGVGKTTVAKLVFNDKRVDKHFQLRIWVCVSEDFDVKQLMIKIIKFLIVLDDEWNEDLAKWIELRDLLRSGAEGSKILVTTRSNSIASMMGTAPSYTLGGLLQNECLSLFLKWAFKEGQERQYPNLVEIANDIVKRCGGVPLAVKLKGKCITSQNQSKRRSPKLGSETVEVHLVDPTALTENLTSPVLAVQASKAHAVRASAEFTQESPNPGSETVEIHLVDPTALTGNSTSPVLAVQAREASKFPSCRSEPPPSSQKISKTWEQKRLRFTW</sequence>
<protein>
    <submittedName>
        <fullName evidence="3">NBS-LRR disease resistance protein</fullName>
    </submittedName>
</protein>
<dbReference type="SUPFAM" id="SSF52540">
    <property type="entry name" value="P-loop containing nucleoside triphosphate hydrolases"/>
    <property type="match status" value="1"/>
</dbReference>
<keyword evidence="1" id="KW-0611">Plant defense</keyword>
<dbReference type="InterPro" id="IPR027417">
    <property type="entry name" value="P-loop_NTPase"/>
</dbReference>
<dbReference type="InterPro" id="IPR002182">
    <property type="entry name" value="NB-ARC"/>
</dbReference>
<dbReference type="Gene3D" id="1.10.8.430">
    <property type="entry name" value="Helical domain of apoptotic protease-activating factors"/>
    <property type="match status" value="1"/>
</dbReference>